<dbReference type="EMBL" id="JBHSON010000118">
    <property type="protein sequence ID" value="MFC5753643.1"/>
    <property type="molecule type" value="Genomic_DNA"/>
</dbReference>
<organism evidence="1 2">
    <name type="scientific">Actinomadura rugatobispora</name>
    <dbReference type="NCBI Taxonomy" id="1994"/>
    <lineage>
        <taxon>Bacteria</taxon>
        <taxon>Bacillati</taxon>
        <taxon>Actinomycetota</taxon>
        <taxon>Actinomycetes</taxon>
        <taxon>Streptosporangiales</taxon>
        <taxon>Thermomonosporaceae</taxon>
        <taxon>Actinomadura</taxon>
    </lineage>
</organism>
<sequence length="228" mass="25021">MTRAELLRALVATGRRYEPARLHELAAELDLPVSDLFVIAGRPVPAHLLPPDRDREVMREFAYRVTYCDHARLASLEDFVTGLASAAETPDEMEAASDMDGLPRILDGLLRNRGFGAGELPFTGLARSTINGMLSGRWHNLRQLHAMAGPLGWELEDLAPVAGEPLGPFKPCSVLCRHVGRVYVAAIPLTTEQLIQAAIEVDRLSGREDQGAWRPWVENQCPDVPSPG</sequence>
<name>A0ABW1AGG9_9ACTN</name>
<accession>A0ABW1AGG9</accession>
<reference evidence="2" key="1">
    <citation type="journal article" date="2019" name="Int. J. Syst. Evol. Microbiol.">
        <title>The Global Catalogue of Microorganisms (GCM) 10K type strain sequencing project: providing services to taxonomists for standard genome sequencing and annotation.</title>
        <authorList>
            <consortium name="The Broad Institute Genomics Platform"/>
            <consortium name="The Broad Institute Genome Sequencing Center for Infectious Disease"/>
            <person name="Wu L."/>
            <person name="Ma J."/>
        </authorList>
    </citation>
    <scope>NUCLEOTIDE SEQUENCE [LARGE SCALE GENOMIC DNA]</scope>
    <source>
        <strain evidence="2">KCTC 42087</strain>
    </source>
</reference>
<comment type="caution">
    <text evidence="1">The sequence shown here is derived from an EMBL/GenBank/DDBJ whole genome shotgun (WGS) entry which is preliminary data.</text>
</comment>
<evidence type="ECO:0008006" key="3">
    <source>
        <dbReference type="Google" id="ProtNLM"/>
    </source>
</evidence>
<keyword evidence="2" id="KW-1185">Reference proteome</keyword>
<dbReference type="Proteomes" id="UP001596074">
    <property type="component" value="Unassembled WGS sequence"/>
</dbReference>
<proteinExistence type="predicted"/>
<gene>
    <name evidence="1" type="ORF">ACFPZN_49185</name>
</gene>
<evidence type="ECO:0000313" key="1">
    <source>
        <dbReference type="EMBL" id="MFC5753643.1"/>
    </source>
</evidence>
<protein>
    <recommendedName>
        <fullName evidence="3">Helix-turn-helix transcriptional regulator</fullName>
    </recommendedName>
</protein>
<evidence type="ECO:0000313" key="2">
    <source>
        <dbReference type="Proteomes" id="UP001596074"/>
    </source>
</evidence>
<dbReference type="RefSeq" id="WP_378290875.1">
    <property type="nucleotide sequence ID" value="NZ_JBHSON010000118.1"/>
</dbReference>